<dbReference type="AlphaFoldDB" id="A0A2I0KW71"/>
<reference evidence="2 3" key="1">
    <citation type="submission" date="2017-11" db="EMBL/GenBank/DDBJ databases">
        <title>De-novo sequencing of pomegranate (Punica granatum L.) genome.</title>
        <authorList>
            <person name="Akparov Z."/>
            <person name="Amiraslanov A."/>
            <person name="Hajiyeva S."/>
            <person name="Abbasov M."/>
            <person name="Kaur K."/>
            <person name="Hamwieh A."/>
            <person name="Solovyev V."/>
            <person name="Salamov A."/>
            <person name="Braich B."/>
            <person name="Kosarev P."/>
            <person name="Mahmoud A."/>
            <person name="Hajiyev E."/>
            <person name="Babayeva S."/>
            <person name="Izzatullayeva V."/>
            <person name="Mammadov A."/>
            <person name="Mammadov A."/>
            <person name="Sharifova S."/>
            <person name="Ojaghi J."/>
            <person name="Eynullazada K."/>
            <person name="Bayramov B."/>
            <person name="Abdulazimova A."/>
            <person name="Shahmuradov I."/>
        </authorList>
    </citation>
    <scope>NUCLEOTIDE SEQUENCE [LARGE SCALE GENOMIC DNA]</scope>
    <source>
        <strain evidence="3">cv. AG2017</strain>
        <tissue evidence="2">Leaf</tissue>
    </source>
</reference>
<feature type="non-terminal residue" evidence="2">
    <location>
        <position position="86"/>
    </location>
</feature>
<name>A0A2I0KW71_PUNGR</name>
<dbReference type="Proteomes" id="UP000233551">
    <property type="component" value="Unassembled WGS sequence"/>
</dbReference>
<evidence type="ECO:0000313" key="3">
    <source>
        <dbReference type="Proteomes" id="UP000233551"/>
    </source>
</evidence>
<dbReference type="EMBL" id="PGOL01000317">
    <property type="protein sequence ID" value="PKI72708.1"/>
    <property type="molecule type" value="Genomic_DNA"/>
</dbReference>
<proteinExistence type="predicted"/>
<organism evidence="2 3">
    <name type="scientific">Punica granatum</name>
    <name type="common">Pomegranate</name>
    <dbReference type="NCBI Taxonomy" id="22663"/>
    <lineage>
        <taxon>Eukaryota</taxon>
        <taxon>Viridiplantae</taxon>
        <taxon>Streptophyta</taxon>
        <taxon>Embryophyta</taxon>
        <taxon>Tracheophyta</taxon>
        <taxon>Spermatophyta</taxon>
        <taxon>Magnoliopsida</taxon>
        <taxon>eudicotyledons</taxon>
        <taxon>Gunneridae</taxon>
        <taxon>Pentapetalae</taxon>
        <taxon>rosids</taxon>
        <taxon>malvids</taxon>
        <taxon>Myrtales</taxon>
        <taxon>Lythraceae</taxon>
        <taxon>Punica</taxon>
    </lineage>
</organism>
<protein>
    <submittedName>
        <fullName evidence="2">Uncharacterized protein</fullName>
    </submittedName>
</protein>
<sequence>MSIALVTLLLSMIFLGISASGFVLDSKDCADDRIGYSVHSGQELFFINGDLVDKSLFCNALQSYYINHCSVEEFPGFSHCWLDLSQ</sequence>
<evidence type="ECO:0000256" key="1">
    <source>
        <dbReference type="SAM" id="SignalP"/>
    </source>
</evidence>
<keyword evidence="3" id="KW-1185">Reference proteome</keyword>
<evidence type="ECO:0000313" key="2">
    <source>
        <dbReference type="EMBL" id="PKI72708.1"/>
    </source>
</evidence>
<comment type="caution">
    <text evidence="2">The sequence shown here is derived from an EMBL/GenBank/DDBJ whole genome shotgun (WGS) entry which is preliminary data.</text>
</comment>
<accession>A0A2I0KW71</accession>
<feature type="signal peptide" evidence="1">
    <location>
        <begin position="1"/>
        <end position="19"/>
    </location>
</feature>
<keyword evidence="1" id="KW-0732">Signal</keyword>
<dbReference type="STRING" id="22663.A0A2I0KW71"/>
<gene>
    <name evidence="2" type="ORF">CRG98_006916</name>
</gene>
<feature type="chain" id="PRO_5014158491" evidence="1">
    <location>
        <begin position="20"/>
        <end position="86"/>
    </location>
</feature>